<dbReference type="Proteomes" id="UP000272560">
    <property type="component" value="Unassembled WGS sequence"/>
</dbReference>
<sequence>MIDDYRPKEFAQLQLIPQWQQCGNSPIKDRKIFHSLLHDEQTLLLNRRDHFVIGLFQAVTTSSD</sequence>
<dbReference type="AlphaFoldDB" id="A0A3A5LWP9"/>
<protein>
    <submittedName>
        <fullName evidence="1">Uncharacterized protein</fullName>
    </submittedName>
</protein>
<comment type="caution">
    <text evidence="1">The sequence shown here is derived from an EMBL/GenBank/DDBJ whole genome shotgun (WGS) entry which is preliminary data.</text>
</comment>
<name>A0A3A5LWP9_9MICC</name>
<dbReference type="EMBL" id="QZVT01000020">
    <property type="protein sequence ID" value="RJT74406.1"/>
    <property type="molecule type" value="Genomic_DNA"/>
</dbReference>
<evidence type="ECO:0000313" key="1">
    <source>
        <dbReference type="EMBL" id="RJT74406.1"/>
    </source>
</evidence>
<organism evidence="1 2">
    <name type="scientific">Arthrobacter cheniae</name>
    <dbReference type="NCBI Taxonomy" id="1258888"/>
    <lineage>
        <taxon>Bacteria</taxon>
        <taxon>Bacillati</taxon>
        <taxon>Actinomycetota</taxon>
        <taxon>Actinomycetes</taxon>
        <taxon>Micrococcales</taxon>
        <taxon>Micrococcaceae</taxon>
        <taxon>Arthrobacter</taxon>
    </lineage>
</organism>
<keyword evidence="2" id="KW-1185">Reference proteome</keyword>
<gene>
    <name evidence="1" type="ORF">D6T63_18620</name>
</gene>
<reference evidence="1 2" key="1">
    <citation type="submission" date="2018-09" db="EMBL/GenBank/DDBJ databases">
        <title>Novel species of Arthrobacter.</title>
        <authorList>
            <person name="Liu Q."/>
            <person name="Xin Y.-H."/>
        </authorList>
    </citation>
    <scope>NUCLEOTIDE SEQUENCE [LARGE SCALE GENOMIC DNA]</scope>
    <source>
        <strain evidence="1 2">Hz2</strain>
    </source>
</reference>
<accession>A0A3A5LWP9</accession>
<evidence type="ECO:0000313" key="2">
    <source>
        <dbReference type="Proteomes" id="UP000272560"/>
    </source>
</evidence>
<dbReference type="RefSeq" id="WP_120150823.1">
    <property type="nucleotide sequence ID" value="NZ_QZVT01000020.1"/>
</dbReference>
<proteinExistence type="predicted"/>